<accession>A0A8B7NKF7</accession>
<dbReference type="PANTHER" id="PTHR21180:SF32">
    <property type="entry name" value="ENDONUCLEASE_EXONUCLEASE_PHOSPHATASE FAMILY DOMAIN-CONTAINING PROTEIN 1"/>
    <property type="match status" value="1"/>
</dbReference>
<dbReference type="Gene3D" id="3.60.10.10">
    <property type="entry name" value="Endonuclease/exonuclease/phosphatase"/>
    <property type="match status" value="1"/>
</dbReference>
<feature type="compositionally biased region" description="Low complexity" evidence="2">
    <location>
        <begin position="215"/>
        <end position="243"/>
    </location>
</feature>
<dbReference type="Gene3D" id="1.10.150.320">
    <property type="entry name" value="Photosystem II 12 kDa extrinsic protein"/>
    <property type="match status" value="1"/>
</dbReference>
<name>A0A8B7NKF7_HYAAZ</name>
<dbReference type="Gene3D" id="1.10.150.280">
    <property type="entry name" value="AF1531-like domain"/>
    <property type="match status" value="1"/>
</dbReference>
<feature type="region of interest" description="Disordered" evidence="2">
    <location>
        <begin position="354"/>
        <end position="406"/>
    </location>
</feature>
<dbReference type="RefSeq" id="XP_018014137.2">
    <property type="nucleotide sequence ID" value="XM_018158648.2"/>
</dbReference>
<evidence type="ECO:0000259" key="3">
    <source>
        <dbReference type="SMART" id="SM00278"/>
    </source>
</evidence>
<evidence type="ECO:0000313" key="4">
    <source>
        <dbReference type="Proteomes" id="UP000694843"/>
    </source>
</evidence>
<feature type="region of interest" description="Disordered" evidence="2">
    <location>
        <begin position="185"/>
        <end position="251"/>
    </location>
</feature>
<dbReference type="Proteomes" id="UP000694843">
    <property type="component" value="Unplaced"/>
</dbReference>
<dbReference type="OrthoDB" id="6237065at2759"/>
<feature type="domain" description="Helix-hairpin-helix DNA-binding motif class 1" evidence="3">
    <location>
        <begin position="130"/>
        <end position="149"/>
    </location>
</feature>
<keyword evidence="4" id="KW-1185">Reference proteome</keyword>
<dbReference type="KEGG" id="hazt:108671160"/>
<feature type="compositionally biased region" description="Polar residues" evidence="2">
    <location>
        <begin position="185"/>
        <end position="197"/>
    </location>
</feature>
<dbReference type="GO" id="GO:0004519">
    <property type="term" value="F:endonuclease activity"/>
    <property type="evidence" value="ECO:0007669"/>
    <property type="project" value="UniProtKB-KW"/>
</dbReference>
<dbReference type="InterPro" id="IPR036691">
    <property type="entry name" value="Endo/exonu/phosph_ase_sf"/>
</dbReference>
<dbReference type="InterPro" id="IPR003583">
    <property type="entry name" value="Hlx-hairpin-Hlx_DNA-bd_motif"/>
</dbReference>
<reference evidence="5" key="1">
    <citation type="submission" date="2025-08" db="UniProtKB">
        <authorList>
            <consortium name="RefSeq"/>
        </authorList>
    </citation>
    <scope>IDENTIFICATION</scope>
    <source>
        <tissue evidence="5">Whole organism</tissue>
    </source>
</reference>
<dbReference type="GO" id="GO:0003677">
    <property type="term" value="F:DNA binding"/>
    <property type="evidence" value="ECO:0007669"/>
    <property type="project" value="InterPro"/>
</dbReference>
<keyword evidence="5" id="KW-0378">Hydrolase</keyword>
<evidence type="ECO:0000313" key="5">
    <source>
        <dbReference type="RefSeq" id="XP_018014137.2"/>
    </source>
</evidence>
<evidence type="ECO:0000256" key="2">
    <source>
        <dbReference type="SAM" id="MobiDB-lite"/>
    </source>
</evidence>
<dbReference type="InterPro" id="IPR010994">
    <property type="entry name" value="RuvA_2-like"/>
</dbReference>
<dbReference type="SMART" id="SM00278">
    <property type="entry name" value="HhH1"/>
    <property type="match status" value="2"/>
</dbReference>
<feature type="domain" description="Helix-hairpin-helix DNA-binding motif class 1" evidence="3">
    <location>
        <begin position="274"/>
        <end position="293"/>
    </location>
</feature>
<dbReference type="Pfam" id="PF12836">
    <property type="entry name" value="HHH_3"/>
    <property type="match status" value="2"/>
</dbReference>
<dbReference type="SUPFAM" id="SSF47781">
    <property type="entry name" value="RuvA domain 2-like"/>
    <property type="match status" value="2"/>
</dbReference>
<proteinExistence type="predicted"/>
<evidence type="ECO:0000256" key="1">
    <source>
        <dbReference type="ARBA" id="ARBA00015260"/>
    </source>
</evidence>
<protein>
    <recommendedName>
        <fullName evidence="1">Endonuclease/exonuclease/phosphatase family domain-containing protein 1</fullName>
    </recommendedName>
</protein>
<organism evidence="4 5">
    <name type="scientific">Hyalella azteca</name>
    <name type="common">Amphipod</name>
    <dbReference type="NCBI Taxonomy" id="294128"/>
    <lineage>
        <taxon>Eukaryota</taxon>
        <taxon>Metazoa</taxon>
        <taxon>Ecdysozoa</taxon>
        <taxon>Arthropoda</taxon>
        <taxon>Crustacea</taxon>
        <taxon>Multicrustacea</taxon>
        <taxon>Malacostraca</taxon>
        <taxon>Eumalacostraca</taxon>
        <taxon>Peracarida</taxon>
        <taxon>Amphipoda</taxon>
        <taxon>Senticaudata</taxon>
        <taxon>Talitrida</taxon>
        <taxon>Talitroidea</taxon>
        <taxon>Hyalellidae</taxon>
        <taxon>Hyalella</taxon>
    </lineage>
</organism>
<dbReference type="GO" id="GO:0006281">
    <property type="term" value="P:DNA repair"/>
    <property type="evidence" value="ECO:0007669"/>
    <property type="project" value="InterPro"/>
</dbReference>
<feature type="compositionally biased region" description="Basic residues" evidence="2">
    <location>
        <begin position="371"/>
        <end position="387"/>
    </location>
</feature>
<dbReference type="AlphaFoldDB" id="A0A8B7NKF7"/>
<keyword evidence="5" id="KW-0540">Nuclease</keyword>
<feature type="region of interest" description="Disordered" evidence="2">
    <location>
        <begin position="1"/>
        <end position="55"/>
    </location>
</feature>
<keyword evidence="5" id="KW-0255">Endonuclease</keyword>
<dbReference type="PANTHER" id="PTHR21180">
    <property type="entry name" value="ENDONUCLEASE/EXONUCLEASE/PHOSPHATASE FAMILY DOMAIN-CONTAINING PROTEIN 1"/>
    <property type="match status" value="1"/>
</dbReference>
<sequence>MNKNQSSVQESFSIPISPENEASLSRGVSINKNETSNNNVSKPSSSAADGRESCMSDTRSLTATYETASMTSKASRVSQFARRMSLRKSKAWLSAKFKKHQKNNDLSATFNLLDQENKGLLVDLNQATEEELMTVSGITRTVAKSIIEYRTVIGGFRNLQDLALVSGVGAAKLAQLSRDFTISENFDGGKTQQPSHETATPLLPTASPPLPTASPLPYSLQPPEMSLPSSQLSSPQSASPCSSVNPTAPPDVLLQATPRSTPFKKVHLNTATIFELMSVPGLNQEMAAQIVHHREKKGPFKTAEDVSKVRGLRTRSCRHILPHLTVDSPGTSCTPALTNGHSDDGRAAATAASAGMTIGNGGGRTPGDRRPQHRQMQRAMHPGHRRTLSAPTNNNNNNQASGNSKPMIVLPPTALNDAEVLKVIEQAADDSVSCSPRLVGHRLSLEFTSDVYELLSLRSERPEIHGLFENVHNGRRAVRVATWSLCQLTPDKLSNPGVMEVICRTVLERGFSLVAVQDILGAKLLPKICHELNTGSLRRVREWPGEIGDWACQVSPVPVSRYGSRRGTSAASNEYVGFLFNKKYIHLEEHWLLETTSRKHGLVSKPYLGRFRAHELTFTVVNLHGKLQSCIDRCESFLQTCDHFLRPFSGSSDNHSRNSIDSQDDLKSAKNLHNGYIKDRKDIAADEAGVIESETLNGSICNNNGNEAGNAIAAACNDTSVAADEGHTDGRVKRRLEFTRSGDAREQQLQDALIAVLRDLQESVLRDSAVILLGNIGAPPDSAGLKALQSLGYCSVQAADVCTVLCSSPATPLAADHIWTSPALTRHYYTGNSAVVREGLGHLAIPKGWGWGGLATSHCPLYADFYVDAAAARS</sequence>
<dbReference type="GeneID" id="108671160"/>
<gene>
    <name evidence="5" type="primary">LOC108671160</name>
</gene>
<feature type="compositionally biased region" description="Polar residues" evidence="2">
    <location>
        <begin position="1"/>
        <end position="47"/>
    </location>
</feature>
<dbReference type="InterPro" id="IPR051675">
    <property type="entry name" value="Endo/Exo/Phosphatase_dom_1"/>
</dbReference>